<evidence type="ECO:0000313" key="2">
    <source>
        <dbReference type="EMBL" id="KAK8404185.1"/>
    </source>
</evidence>
<proteinExistence type="predicted"/>
<reference evidence="2 3" key="1">
    <citation type="submission" date="2023-03" db="EMBL/GenBank/DDBJ databases">
        <title>High-quality genome of Scylla paramamosain provides insights in environmental adaptation.</title>
        <authorList>
            <person name="Zhang L."/>
        </authorList>
    </citation>
    <scope>NUCLEOTIDE SEQUENCE [LARGE SCALE GENOMIC DNA]</scope>
    <source>
        <strain evidence="2">LZ_2023a</strain>
        <tissue evidence="2">Muscle</tissue>
    </source>
</reference>
<comment type="caution">
    <text evidence="2">The sequence shown here is derived from an EMBL/GenBank/DDBJ whole genome shotgun (WGS) entry which is preliminary data.</text>
</comment>
<dbReference type="Proteomes" id="UP001487740">
    <property type="component" value="Unassembled WGS sequence"/>
</dbReference>
<organism evidence="2 3">
    <name type="scientific">Scylla paramamosain</name>
    <name type="common">Mud crab</name>
    <dbReference type="NCBI Taxonomy" id="85552"/>
    <lineage>
        <taxon>Eukaryota</taxon>
        <taxon>Metazoa</taxon>
        <taxon>Ecdysozoa</taxon>
        <taxon>Arthropoda</taxon>
        <taxon>Crustacea</taxon>
        <taxon>Multicrustacea</taxon>
        <taxon>Malacostraca</taxon>
        <taxon>Eumalacostraca</taxon>
        <taxon>Eucarida</taxon>
        <taxon>Decapoda</taxon>
        <taxon>Pleocyemata</taxon>
        <taxon>Brachyura</taxon>
        <taxon>Eubrachyura</taxon>
        <taxon>Portunoidea</taxon>
        <taxon>Portunidae</taxon>
        <taxon>Portuninae</taxon>
        <taxon>Scylla</taxon>
    </lineage>
</organism>
<gene>
    <name evidence="2" type="ORF">O3P69_000332</name>
</gene>
<keyword evidence="3" id="KW-1185">Reference proteome</keyword>
<evidence type="ECO:0000313" key="3">
    <source>
        <dbReference type="Proteomes" id="UP001487740"/>
    </source>
</evidence>
<feature type="region of interest" description="Disordered" evidence="1">
    <location>
        <begin position="21"/>
        <end position="42"/>
    </location>
</feature>
<sequence length="109" mass="12121">MDEMEEGMCVGRNRDAGKIKDTDLGWEERGLNSSSSSAEEGEKFFITNPAVEQKKEECDELHAQIPLPDPALGEYTWLTLHLLTLHLYGPGKTPESGRVKVRGGRSYLA</sequence>
<feature type="compositionally biased region" description="Basic and acidic residues" evidence="1">
    <location>
        <begin position="21"/>
        <end position="30"/>
    </location>
</feature>
<accession>A0AAW0UVY2</accession>
<evidence type="ECO:0000256" key="1">
    <source>
        <dbReference type="SAM" id="MobiDB-lite"/>
    </source>
</evidence>
<dbReference type="EMBL" id="JARAKH010000005">
    <property type="protein sequence ID" value="KAK8404185.1"/>
    <property type="molecule type" value="Genomic_DNA"/>
</dbReference>
<name>A0AAW0UVY2_SCYPA</name>
<dbReference type="AlphaFoldDB" id="A0AAW0UVY2"/>
<protein>
    <submittedName>
        <fullName evidence="2">Uncharacterized protein</fullName>
    </submittedName>
</protein>